<evidence type="ECO:0000259" key="12">
    <source>
        <dbReference type="Pfam" id="PF13288"/>
    </source>
</evidence>
<feature type="domain" description="DXP reductoisomerase C-terminal" evidence="12">
    <location>
        <begin position="257"/>
        <end position="373"/>
    </location>
</feature>
<feature type="binding site" evidence="9">
    <location>
        <position position="121"/>
    </location>
    <ligand>
        <name>1-deoxy-D-xylulose 5-phosphate</name>
        <dbReference type="ChEBI" id="CHEBI:57792"/>
    </ligand>
</feature>
<evidence type="ECO:0000256" key="2">
    <source>
        <dbReference type="ARBA" id="ARBA00006825"/>
    </source>
</evidence>
<organism evidence="13">
    <name type="scientific">Thermoanaerobaculum aquaticum</name>
    <dbReference type="NCBI Taxonomy" id="1312852"/>
    <lineage>
        <taxon>Bacteria</taxon>
        <taxon>Pseudomonadati</taxon>
        <taxon>Acidobacteriota</taxon>
        <taxon>Thermoanaerobaculia</taxon>
        <taxon>Thermoanaerobaculales</taxon>
        <taxon>Thermoanaerobaculaceae</taxon>
        <taxon>Thermoanaerobaculum</taxon>
    </lineage>
</organism>
<feature type="binding site" evidence="9">
    <location>
        <position position="213"/>
    </location>
    <ligand>
        <name>1-deoxy-D-xylulose 5-phosphate</name>
        <dbReference type="ChEBI" id="CHEBI:57792"/>
    </ligand>
</feature>
<dbReference type="InterPro" id="IPR026877">
    <property type="entry name" value="DXPR_C"/>
</dbReference>
<keyword evidence="3 9" id="KW-0479">Metal-binding</keyword>
<dbReference type="InterPro" id="IPR036169">
    <property type="entry name" value="DXPR_C_sf"/>
</dbReference>
<keyword evidence="13" id="KW-0413">Isomerase</keyword>
<protein>
    <recommendedName>
        <fullName evidence="9">1-deoxy-D-xylulose 5-phosphate reductoisomerase</fullName>
        <shortName evidence="9">DXP reductoisomerase</shortName>
        <ecNumber evidence="9">1.1.1.267</ecNumber>
    </recommendedName>
    <alternativeName>
        <fullName evidence="9">1-deoxyxylulose-5-phosphate reductoisomerase</fullName>
    </alternativeName>
    <alternativeName>
        <fullName evidence="9">2-C-methyl-D-erythritol 4-phosphate synthase</fullName>
    </alternativeName>
</protein>
<evidence type="ECO:0000256" key="1">
    <source>
        <dbReference type="ARBA" id="ARBA00005094"/>
    </source>
</evidence>
<dbReference type="PANTHER" id="PTHR30525:SF0">
    <property type="entry name" value="1-DEOXY-D-XYLULOSE 5-PHOSPHATE REDUCTOISOMERASE, CHLOROPLASTIC"/>
    <property type="match status" value="1"/>
</dbReference>
<evidence type="ECO:0000256" key="7">
    <source>
        <dbReference type="ARBA" id="ARBA00023229"/>
    </source>
</evidence>
<keyword evidence="9" id="KW-0460">Magnesium</keyword>
<feature type="binding site" evidence="9">
    <location>
        <position position="122"/>
    </location>
    <ligand>
        <name>NADPH</name>
        <dbReference type="ChEBI" id="CHEBI:57783"/>
    </ligand>
</feature>
<dbReference type="Pfam" id="PF02670">
    <property type="entry name" value="DXP_reductoisom"/>
    <property type="match status" value="1"/>
</dbReference>
<feature type="binding site" evidence="9">
    <location>
        <position position="214"/>
    </location>
    <ligand>
        <name>1-deoxy-D-xylulose 5-phosphate</name>
        <dbReference type="ChEBI" id="CHEBI:57792"/>
    </ligand>
</feature>
<feature type="binding site" evidence="9">
    <location>
        <position position="10"/>
    </location>
    <ligand>
        <name>NADPH</name>
        <dbReference type="ChEBI" id="CHEBI:57783"/>
    </ligand>
</feature>
<feature type="domain" description="1-deoxy-D-xylulose 5-phosphate reductoisomerase N-terminal" evidence="10">
    <location>
        <begin position="4"/>
        <end position="128"/>
    </location>
</feature>
<evidence type="ECO:0000256" key="4">
    <source>
        <dbReference type="ARBA" id="ARBA00022857"/>
    </source>
</evidence>
<dbReference type="GO" id="GO:0051484">
    <property type="term" value="P:isopentenyl diphosphate biosynthetic process, methylerythritol 4-phosphate pathway involved in terpenoid biosynthetic process"/>
    <property type="evidence" value="ECO:0007669"/>
    <property type="project" value="TreeGrafter"/>
</dbReference>
<dbReference type="PIRSF" id="PIRSF006205">
    <property type="entry name" value="Dxp_reductismrs"/>
    <property type="match status" value="1"/>
</dbReference>
<feature type="binding site" evidence="9">
    <location>
        <position position="217"/>
    </location>
    <ligand>
        <name>Mn(2+)</name>
        <dbReference type="ChEBI" id="CHEBI:29035"/>
    </ligand>
</feature>
<evidence type="ECO:0000256" key="5">
    <source>
        <dbReference type="ARBA" id="ARBA00023002"/>
    </source>
</evidence>
<dbReference type="SUPFAM" id="SSF69055">
    <property type="entry name" value="1-deoxy-D-xylulose-5-phosphate reductoisomerase, C-terminal domain"/>
    <property type="match status" value="1"/>
</dbReference>
<feature type="binding site" evidence="9">
    <location>
        <position position="208"/>
    </location>
    <ligand>
        <name>1-deoxy-D-xylulose 5-phosphate</name>
        <dbReference type="ChEBI" id="CHEBI:57792"/>
    </ligand>
</feature>
<evidence type="ECO:0000256" key="9">
    <source>
        <dbReference type="HAMAP-Rule" id="MF_00183"/>
    </source>
</evidence>
<name>A0A7C2NTE0_9BACT</name>
<dbReference type="NCBIfam" id="TIGR00243">
    <property type="entry name" value="Dxr"/>
    <property type="match status" value="1"/>
</dbReference>
<dbReference type="FunFam" id="3.40.50.720:FF:000045">
    <property type="entry name" value="1-deoxy-D-xylulose 5-phosphate reductoisomerase"/>
    <property type="match status" value="1"/>
</dbReference>
<dbReference type="InterPro" id="IPR013512">
    <property type="entry name" value="DXP_reductoisomerase_N"/>
</dbReference>
<proteinExistence type="inferred from homology"/>
<feature type="binding site" evidence="9">
    <location>
        <position position="217"/>
    </location>
    <ligand>
        <name>1-deoxy-D-xylulose 5-phosphate</name>
        <dbReference type="ChEBI" id="CHEBI:57792"/>
    </ligand>
</feature>
<evidence type="ECO:0000256" key="6">
    <source>
        <dbReference type="ARBA" id="ARBA00023211"/>
    </source>
</evidence>
<comment type="caution">
    <text evidence="13">The sequence shown here is derived from an EMBL/GenBank/DDBJ whole genome shotgun (WGS) entry which is preliminary data.</text>
</comment>
<comment type="similarity">
    <text evidence="2 9">Belongs to the DXR family.</text>
</comment>
<dbReference type="InterPro" id="IPR013644">
    <property type="entry name" value="DXP_reductoisomerase_C"/>
</dbReference>
<comment type="function">
    <text evidence="9">Catalyzes the NADPH-dependent rearrangement and reduction of 1-deoxy-D-xylulose-5-phosphate (DXP) to 2-C-methyl-D-erythritol 4-phosphate (MEP).</text>
</comment>
<dbReference type="UniPathway" id="UPA00056">
    <property type="reaction ID" value="UER00092"/>
</dbReference>
<feature type="binding site" evidence="9">
    <location>
        <position position="147"/>
    </location>
    <ligand>
        <name>1-deoxy-D-xylulose 5-phosphate</name>
        <dbReference type="ChEBI" id="CHEBI:57792"/>
    </ligand>
</feature>
<comment type="pathway">
    <text evidence="1 9">Isoprenoid biosynthesis; isopentenyl diphosphate biosynthesis via DXP pathway; isopentenyl diphosphate from 1-deoxy-D-xylulose 5-phosphate: step 1/6.</text>
</comment>
<dbReference type="EMBL" id="DSMR01000006">
    <property type="protein sequence ID" value="HET46560.1"/>
    <property type="molecule type" value="Genomic_DNA"/>
</dbReference>
<evidence type="ECO:0000259" key="10">
    <source>
        <dbReference type="Pfam" id="PF02670"/>
    </source>
</evidence>
<reference evidence="13" key="1">
    <citation type="journal article" date="2020" name="mSystems">
        <title>Genome- and Community-Level Interaction Insights into Carbon Utilization and Element Cycling Functions of Hydrothermarchaeota in Hydrothermal Sediment.</title>
        <authorList>
            <person name="Zhou Z."/>
            <person name="Liu Y."/>
            <person name="Xu W."/>
            <person name="Pan J."/>
            <person name="Luo Z.H."/>
            <person name="Li M."/>
        </authorList>
    </citation>
    <scope>NUCLEOTIDE SEQUENCE [LARGE SCALE GENOMIC DNA]</scope>
    <source>
        <strain evidence="13">SpSt-299</strain>
    </source>
</reference>
<dbReference type="HAMAP" id="MF_00183">
    <property type="entry name" value="DXP_reductoisom"/>
    <property type="match status" value="1"/>
</dbReference>
<feature type="binding site" evidence="9">
    <location>
        <position position="12"/>
    </location>
    <ligand>
        <name>NADPH</name>
        <dbReference type="ChEBI" id="CHEBI:57783"/>
    </ligand>
</feature>
<dbReference type="InterPro" id="IPR003821">
    <property type="entry name" value="DXP_reductoisomerase"/>
</dbReference>
<evidence type="ECO:0000313" key="13">
    <source>
        <dbReference type="EMBL" id="HET46560.1"/>
    </source>
</evidence>
<dbReference type="Pfam" id="PF08436">
    <property type="entry name" value="DXP_redisom_C"/>
    <property type="match status" value="1"/>
</dbReference>
<accession>A0A7C2NTE0</accession>
<comment type="catalytic activity">
    <reaction evidence="8">
        <text>2-C-methyl-D-erythritol 4-phosphate + NADP(+) = 1-deoxy-D-xylulose 5-phosphate + NADPH + H(+)</text>
        <dbReference type="Rhea" id="RHEA:13717"/>
        <dbReference type="ChEBI" id="CHEBI:15378"/>
        <dbReference type="ChEBI" id="CHEBI:57783"/>
        <dbReference type="ChEBI" id="CHEBI:57792"/>
        <dbReference type="ChEBI" id="CHEBI:58262"/>
        <dbReference type="ChEBI" id="CHEBI:58349"/>
        <dbReference type="EC" id="1.1.1.267"/>
    </reaction>
    <physiologicalReaction direction="right-to-left" evidence="8">
        <dbReference type="Rhea" id="RHEA:13719"/>
    </physiologicalReaction>
</comment>
<feature type="binding site" evidence="9">
    <location>
        <position position="148"/>
    </location>
    <ligand>
        <name>Mn(2+)</name>
        <dbReference type="ChEBI" id="CHEBI:29035"/>
    </ligand>
</feature>
<feature type="binding site" evidence="9">
    <location>
        <position position="201"/>
    </location>
    <ligand>
        <name>NADPH</name>
        <dbReference type="ChEBI" id="CHEBI:57783"/>
    </ligand>
</feature>
<dbReference type="AlphaFoldDB" id="A0A7C2NTE0"/>
<keyword evidence="4 9" id="KW-0521">NADP</keyword>
<dbReference type="InterPro" id="IPR036291">
    <property type="entry name" value="NAD(P)-bd_dom_sf"/>
</dbReference>
<dbReference type="GO" id="GO:0070402">
    <property type="term" value="F:NADPH binding"/>
    <property type="evidence" value="ECO:0007669"/>
    <property type="project" value="InterPro"/>
</dbReference>
<feature type="binding site" evidence="9">
    <location>
        <position position="36"/>
    </location>
    <ligand>
        <name>NADPH</name>
        <dbReference type="ChEBI" id="CHEBI:57783"/>
    </ligand>
</feature>
<evidence type="ECO:0000256" key="3">
    <source>
        <dbReference type="ARBA" id="ARBA00022723"/>
    </source>
</evidence>
<feature type="binding site" evidence="9">
    <location>
        <position position="38"/>
    </location>
    <ligand>
        <name>NADPH</name>
        <dbReference type="ChEBI" id="CHEBI:57783"/>
    </ligand>
</feature>
<dbReference type="PANTHER" id="PTHR30525">
    <property type="entry name" value="1-DEOXY-D-XYLULOSE 5-PHOSPHATE REDUCTOISOMERASE"/>
    <property type="match status" value="1"/>
</dbReference>
<dbReference type="NCBIfam" id="NF009114">
    <property type="entry name" value="PRK12464.1"/>
    <property type="match status" value="1"/>
</dbReference>
<sequence length="384" mass="41218">MKVLSILGSTGSIGTSTLDVVRHFPDRFQVVALAAGRNLELLARQIEEFRPQLVAVADEEKALKLAHRFPGLEVLAGEEGRLAVATHPRATTAVGALVGALGLPATYAAVQAGKELLLANKETLVVAGSLIMAEARRSGSQIIPVDSEHNGLFQALRVGPPGTARRLILTASGGPFRTTPLAQLAHVTPEQALAHPTWRMGAKISVDSATMMNKGLEIIEAHHLFGFPPDAIDVLIHPESRIHALVEYMDGTLIAQLSVNDMRFPILYALAYPERLASPFGRLDLAAVGSLHFEPPDDRRFPCLALARQALQAGGTAPAVLNAANEVAVELFLAGQLPFLGIPELVRRVLEQEPAAPLTSLEEALAADERARRRAREWAARLAR</sequence>
<keyword evidence="5 9" id="KW-0560">Oxidoreductase</keyword>
<evidence type="ECO:0000256" key="8">
    <source>
        <dbReference type="ARBA" id="ARBA00048543"/>
    </source>
</evidence>
<feature type="binding site" evidence="9">
    <location>
        <position position="11"/>
    </location>
    <ligand>
        <name>NADPH</name>
        <dbReference type="ChEBI" id="CHEBI:57783"/>
    </ligand>
</feature>
<feature type="domain" description="1-deoxy-D-xylulose 5-phosphate reductoisomerase C-terminal" evidence="11">
    <location>
        <begin position="142"/>
        <end position="225"/>
    </location>
</feature>
<dbReference type="SUPFAM" id="SSF51735">
    <property type="entry name" value="NAD(P)-binding Rossmann-fold domains"/>
    <property type="match status" value="1"/>
</dbReference>
<dbReference type="SUPFAM" id="SSF55347">
    <property type="entry name" value="Glyceraldehyde-3-phosphate dehydrogenase-like, C-terminal domain"/>
    <property type="match status" value="1"/>
</dbReference>
<dbReference type="GO" id="GO:0030145">
    <property type="term" value="F:manganese ion binding"/>
    <property type="evidence" value="ECO:0007669"/>
    <property type="project" value="TreeGrafter"/>
</dbReference>
<feature type="binding site" evidence="9">
    <location>
        <position position="172"/>
    </location>
    <ligand>
        <name>1-deoxy-D-xylulose 5-phosphate</name>
        <dbReference type="ChEBI" id="CHEBI:57792"/>
    </ligand>
</feature>
<feature type="binding site" evidence="9">
    <location>
        <position position="13"/>
    </location>
    <ligand>
        <name>NADPH</name>
        <dbReference type="ChEBI" id="CHEBI:57783"/>
    </ligand>
</feature>
<feature type="binding site" evidence="9">
    <location>
        <position position="37"/>
    </location>
    <ligand>
        <name>NADPH</name>
        <dbReference type="ChEBI" id="CHEBI:57783"/>
    </ligand>
</feature>
<dbReference type="Gene3D" id="1.10.1740.10">
    <property type="match status" value="1"/>
</dbReference>
<dbReference type="Gene3D" id="3.40.50.720">
    <property type="entry name" value="NAD(P)-binding Rossmann-like Domain"/>
    <property type="match status" value="1"/>
</dbReference>
<dbReference type="Pfam" id="PF13288">
    <property type="entry name" value="DXPR_C"/>
    <property type="match status" value="1"/>
</dbReference>
<evidence type="ECO:0000259" key="11">
    <source>
        <dbReference type="Pfam" id="PF08436"/>
    </source>
</evidence>
<feature type="binding site" evidence="9">
    <location>
        <position position="195"/>
    </location>
    <ligand>
        <name>1-deoxy-D-xylulose 5-phosphate</name>
        <dbReference type="ChEBI" id="CHEBI:57792"/>
    </ligand>
</feature>
<gene>
    <name evidence="9" type="primary">dxr</name>
    <name evidence="13" type="ORF">ENQ31_00105</name>
</gene>
<keyword evidence="6 9" id="KW-0464">Manganese</keyword>
<dbReference type="GO" id="GO:0016853">
    <property type="term" value="F:isomerase activity"/>
    <property type="evidence" value="ECO:0007669"/>
    <property type="project" value="UniProtKB-KW"/>
</dbReference>
<dbReference type="GO" id="GO:0030604">
    <property type="term" value="F:1-deoxy-D-xylulose-5-phosphate reductoisomerase activity"/>
    <property type="evidence" value="ECO:0007669"/>
    <property type="project" value="UniProtKB-UniRule"/>
</dbReference>
<feature type="binding site" evidence="9">
    <location>
        <position position="148"/>
    </location>
    <ligand>
        <name>1-deoxy-D-xylulose 5-phosphate</name>
        <dbReference type="ChEBI" id="CHEBI:57792"/>
    </ligand>
</feature>
<feature type="binding site" evidence="9">
    <location>
        <position position="120"/>
    </location>
    <ligand>
        <name>NADPH</name>
        <dbReference type="ChEBI" id="CHEBI:57783"/>
    </ligand>
</feature>
<comment type="cofactor">
    <cofactor evidence="9">
        <name>Mg(2+)</name>
        <dbReference type="ChEBI" id="CHEBI:18420"/>
    </cofactor>
    <cofactor evidence="9">
        <name>Mn(2+)</name>
        <dbReference type="ChEBI" id="CHEBI:29035"/>
    </cofactor>
</comment>
<keyword evidence="7 9" id="KW-0414">Isoprene biosynthesis</keyword>
<feature type="binding site" evidence="9">
    <location>
        <position position="146"/>
    </location>
    <ligand>
        <name>Mn(2+)</name>
        <dbReference type="ChEBI" id="CHEBI:29035"/>
    </ligand>
</feature>
<dbReference type="EC" id="1.1.1.267" evidence="9"/>